<dbReference type="RefSeq" id="WP_183191416.1">
    <property type="nucleotide sequence ID" value="NZ_JACICD010000009.1"/>
</dbReference>
<gene>
    <name evidence="1" type="ORF">FHS55_003901</name>
</gene>
<dbReference type="Pfam" id="PF04365">
    <property type="entry name" value="BrnT_toxin"/>
    <property type="match status" value="1"/>
</dbReference>
<evidence type="ECO:0000313" key="2">
    <source>
        <dbReference type="Proteomes" id="UP000533469"/>
    </source>
</evidence>
<proteinExistence type="predicted"/>
<reference evidence="1 2" key="1">
    <citation type="submission" date="2020-08" db="EMBL/GenBank/DDBJ databases">
        <title>Genomic Encyclopedia of Type Strains, Phase IV (KMG-IV): sequencing the most valuable type-strain genomes for metagenomic binning, comparative biology and taxonomic classification.</title>
        <authorList>
            <person name="Goeker M."/>
        </authorList>
    </citation>
    <scope>NUCLEOTIDE SEQUENCE [LARGE SCALE GENOMIC DNA]</scope>
    <source>
        <strain evidence="1 2">DSM 5895</strain>
    </source>
</reference>
<dbReference type="InterPro" id="IPR038573">
    <property type="entry name" value="BrnT_sf"/>
</dbReference>
<evidence type="ECO:0000313" key="1">
    <source>
        <dbReference type="EMBL" id="MBB3773268.1"/>
    </source>
</evidence>
<dbReference type="AlphaFoldDB" id="A0A839ZEZ6"/>
<organism evidence="1 2">
    <name type="scientific">Ancylobacter tetraedralis</name>
    <dbReference type="NCBI Taxonomy" id="217068"/>
    <lineage>
        <taxon>Bacteria</taxon>
        <taxon>Pseudomonadati</taxon>
        <taxon>Pseudomonadota</taxon>
        <taxon>Alphaproteobacteria</taxon>
        <taxon>Hyphomicrobiales</taxon>
        <taxon>Xanthobacteraceae</taxon>
        <taxon>Ancylobacter</taxon>
    </lineage>
</organism>
<dbReference type="Gene3D" id="3.10.450.530">
    <property type="entry name" value="Ribonuclease toxin, BrnT, of type II toxin-antitoxin system"/>
    <property type="match status" value="1"/>
</dbReference>
<sequence>MGETDDFEWDDDKDAANRAKHGLPLPLSALLFDGRPRLDRPSRGERGEPRFETIAAYGPDVLLCAWTWRGRRRRAISFRYANEVERHAYQEAVGGG</sequence>
<dbReference type="InterPro" id="IPR007460">
    <property type="entry name" value="BrnT_toxin"/>
</dbReference>
<protein>
    <recommendedName>
        <fullName evidence="3">BrnT family toxin</fullName>
    </recommendedName>
</protein>
<name>A0A839ZEZ6_9HYPH</name>
<accession>A0A839ZEZ6</accession>
<dbReference type="EMBL" id="JACICD010000009">
    <property type="protein sequence ID" value="MBB3773268.1"/>
    <property type="molecule type" value="Genomic_DNA"/>
</dbReference>
<keyword evidence="2" id="KW-1185">Reference proteome</keyword>
<evidence type="ECO:0008006" key="3">
    <source>
        <dbReference type="Google" id="ProtNLM"/>
    </source>
</evidence>
<comment type="caution">
    <text evidence="1">The sequence shown here is derived from an EMBL/GenBank/DDBJ whole genome shotgun (WGS) entry which is preliminary data.</text>
</comment>
<dbReference type="Proteomes" id="UP000533469">
    <property type="component" value="Unassembled WGS sequence"/>
</dbReference>